<sequence length="167" mass="18276">MAADNATKDAASFVQFTCCTLISTEALLPYMGYPQQHFANPPPPVYLSLVEPQPLPVSLPPSSSLPTRTLLLSMVPIDISESTVRRELEVFDDVRAVQMEWLRKGMAYPFNAYPHSSTSSTGAEADYQKISHVSAEYNKYPYQGLSAAVGNSRANASVRMCPSLKLA</sequence>
<dbReference type="AlphaFoldDB" id="A0ABD1VI68"/>
<keyword evidence="2" id="KW-1185">Reference proteome</keyword>
<organism evidence="1 2">
    <name type="scientific">Forsythia ovata</name>
    <dbReference type="NCBI Taxonomy" id="205694"/>
    <lineage>
        <taxon>Eukaryota</taxon>
        <taxon>Viridiplantae</taxon>
        <taxon>Streptophyta</taxon>
        <taxon>Embryophyta</taxon>
        <taxon>Tracheophyta</taxon>
        <taxon>Spermatophyta</taxon>
        <taxon>Magnoliopsida</taxon>
        <taxon>eudicotyledons</taxon>
        <taxon>Gunneridae</taxon>
        <taxon>Pentapetalae</taxon>
        <taxon>asterids</taxon>
        <taxon>lamiids</taxon>
        <taxon>Lamiales</taxon>
        <taxon>Oleaceae</taxon>
        <taxon>Forsythieae</taxon>
        <taxon>Forsythia</taxon>
    </lineage>
</organism>
<dbReference type="EMBL" id="JBFOLJ010000005">
    <property type="protein sequence ID" value="KAL2537032.1"/>
    <property type="molecule type" value="Genomic_DNA"/>
</dbReference>
<proteinExistence type="predicted"/>
<evidence type="ECO:0000313" key="1">
    <source>
        <dbReference type="EMBL" id="KAL2537032.1"/>
    </source>
</evidence>
<accession>A0ABD1VI68</accession>
<gene>
    <name evidence="1" type="ORF">Fot_18423</name>
</gene>
<evidence type="ECO:0000313" key="2">
    <source>
        <dbReference type="Proteomes" id="UP001604277"/>
    </source>
</evidence>
<protein>
    <submittedName>
        <fullName evidence="1">Protein terminal ear1-like</fullName>
    </submittedName>
</protein>
<dbReference type="Proteomes" id="UP001604277">
    <property type="component" value="Unassembled WGS sequence"/>
</dbReference>
<comment type="caution">
    <text evidence="1">The sequence shown here is derived from an EMBL/GenBank/DDBJ whole genome shotgun (WGS) entry which is preliminary data.</text>
</comment>
<reference evidence="2" key="1">
    <citation type="submission" date="2024-07" db="EMBL/GenBank/DDBJ databases">
        <title>Two chromosome-level genome assemblies of Korean endemic species Abeliophyllum distichum and Forsythia ovata (Oleaceae).</title>
        <authorList>
            <person name="Jang H."/>
        </authorList>
    </citation>
    <scope>NUCLEOTIDE SEQUENCE [LARGE SCALE GENOMIC DNA]</scope>
</reference>
<name>A0ABD1VI68_9LAMI</name>